<keyword evidence="3" id="KW-1185">Reference proteome</keyword>
<keyword evidence="1" id="KW-0812">Transmembrane</keyword>
<dbReference type="Proteomes" id="UP001328107">
    <property type="component" value="Unassembled WGS sequence"/>
</dbReference>
<dbReference type="AlphaFoldDB" id="A0AAN5IAE9"/>
<evidence type="ECO:0000313" key="2">
    <source>
        <dbReference type="EMBL" id="GMR57434.1"/>
    </source>
</evidence>
<proteinExistence type="predicted"/>
<feature type="transmembrane region" description="Helical" evidence="1">
    <location>
        <begin position="48"/>
        <end position="68"/>
    </location>
</feature>
<evidence type="ECO:0000256" key="1">
    <source>
        <dbReference type="SAM" id="Phobius"/>
    </source>
</evidence>
<organism evidence="2 3">
    <name type="scientific">Pristionchus mayeri</name>
    <dbReference type="NCBI Taxonomy" id="1317129"/>
    <lineage>
        <taxon>Eukaryota</taxon>
        <taxon>Metazoa</taxon>
        <taxon>Ecdysozoa</taxon>
        <taxon>Nematoda</taxon>
        <taxon>Chromadorea</taxon>
        <taxon>Rhabditida</taxon>
        <taxon>Rhabditina</taxon>
        <taxon>Diplogasteromorpha</taxon>
        <taxon>Diplogasteroidea</taxon>
        <taxon>Neodiplogasteridae</taxon>
        <taxon>Pristionchus</taxon>
    </lineage>
</organism>
<name>A0AAN5IAE9_9BILA</name>
<dbReference type="EMBL" id="BTRK01000006">
    <property type="protein sequence ID" value="GMR57434.1"/>
    <property type="molecule type" value="Genomic_DNA"/>
</dbReference>
<gene>
    <name evidence="2" type="ORF">PMAYCL1PPCAC_27629</name>
</gene>
<feature type="transmembrane region" description="Helical" evidence="1">
    <location>
        <begin position="15"/>
        <end position="36"/>
    </location>
</feature>
<protein>
    <submittedName>
        <fullName evidence="2">Uncharacterized protein</fullName>
    </submittedName>
</protein>
<sequence>YAKYAPLVLLLMFKLMYVMSSELLSIIIGYAVFVIGDRRSTQVSSTHRGYLVMTACAIVFHYLALHYLLTDLTIVLYSIILQFQPYSTCLVTFFYIVMNDLAIKHISILSKAVVVSFPERKMSLKRRERLHQFIEYISLAFRCILPAPWWIV</sequence>
<evidence type="ECO:0000313" key="3">
    <source>
        <dbReference type="Proteomes" id="UP001328107"/>
    </source>
</evidence>
<feature type="non-terminal residue" evidence="2">
    <location>
        <position position="152"/>
    </location>
</feature>
<keyword evidence="1" id="KW-1133">Transmembrane helix</keyword>
<accession>A0AAN5IAE9</accession>
<keyword evidence="1" id="KW-0472">Membrane</keyword>
<feature type="transmembrane region" description="Helical" evidence="1">
    <location>
        <begin position="74"/>
        <end position="97"/>
    </location>
</feature>
<feature type="non-terminal residue" evidence="2">
    <location>
        <position position="1"/>
    </location>
</feature>
<reference evidence="3" key="1">
    <citation type="submission" date="2022-10" db="EMBL/GenBank/DDBJ databases">
        <title>Genome assembly of Pristionchus species.</title>
        <authorList>
            <person name="Yoshida K."/>
            <person name="Sommer R.J."/>
        </authorList>
    </citation>
    <scope>NUCLEOTIDE SEQUENCE [LARGE SCALE GENOMIC DNA]</scope>
    <source>
        <strain evidence="3">RS5460</strain>
    </source>
</reference>
<comment type="caution">
    <text evidence="2">The sequence shown here is derived from an EMBL/GenBank/DDBJ whole genome shotgun (WGS) entry which is preliminary data.</text>
</comment>